<dbReference type="Gene3D" id="3.30.710.10">
    <property type="entry name" value="Potassium Channel Kv1.1, Chain A"/>
    <property type="match status" value="1"/>
</dbReference>
<evidence type="ECO:0000256" key="6">
    <source>
        <dbReference type="ARBA" id="ARBA00023136"/>
    </source>
</evidence>
<gene>
    <name evidence="9" type="ORF">FSP39_020760</name>
</gene>
<dbReference type="GO" id="GO:0051260">
    <property type="term" value="P:protein homooligomerization"/>
    <property type="evidence" value="ECO:0007669"/>
    <property type="project" value="InterPro"/>
</dbReference>
<proteinExistence type="predicted"/>
<evidence type="ECO:0000313" key="9">
    <source>
        <dbReference type="EMBL" id="KAK3091552.1"/>
    </source>
</evidence>
<evidence type="ECO:0000256" key="4">
    <source>
        <dbReference type="ARBA" id="ARBA00022989"/>
    </source>
</evidence>
<keyword evidence="2" id="KW-0813">Transport</keyword>
<keyword evidence="5" id="KW-0406">Ion transport</keyword>
<reference evidence="9" key="1">
    <citation type="submission" date="2019-08" db="EMBL/GenBank/DDBJ databases">
        <title>The improved chromosome-level genome for the pearl oyster Pinctada fucata martensii using PacBio sequencing and Hi-C.</title>
        <authorList>
            <person name="Zheng Z."/>
        </authorList>
    </citation>
    <scope>NUCLEOTIDE SEQUENCE</scope>
    <source>
        <strain evidence="9">ZZ-2019</strain>
        <tissue evidence="9">Adductor muscle</tissue>
    </source>
</reference>
<feature type="domain" description="Potassium channel tetramerisation-type BTB" evidence="8">
    <location>
        <begin position="10"/>
        <end position="100"/>
    </location>
</feature>
<dbReference type="PRINTS" id="PR01498">
    <property type="entry name" value="SHAWCHANNEL"/>
</dbReference>
<evidence type="ECO:0000256" key="1">
    <source>
        <dbReference type="ARBA" id="ARBA00004141"/>
    </source>
</evidence>
<evidence type="ECO:0000256" key="7">
    <source>
        <dbReference type="ARBA" id="ARBA00023303"/>
    </source>
</evidence>
<dbReference type="GO" id="GO:0008076">
    <property type="term" value="C:voltage-gated potassium channel complex"/>
    <property type="evidence" value="ECO:0007669"/>
    <property type="project" value="InterPro"/>
</dbReference>
<organism evidence="9 10">
    <name type="scientific">Pinctada imbricata</name>
    <name type="common">Atlantic pearl-oyster</name>
    <name type="synonym">Pinctada martensii</name>
    <dbReference type="NCBI Taxonomy" id="66713"/>
    <lineage>
        <taxon>Eukaryota</taxon>
        <taxon>Metazoa</taxon>
        <taxon>Spiralia</taxon>
        <taxon>Lophotrochozoa</taxon>
        <taxon>Mollusca</taxon>
        <taxon>Bivalvia</taxon>
        <taxon>Autobranchia</taxon>
        <taxon>Pteriomorphia</taxon>
        <taxon>Pterioida</taxon>
        <taxon>Pterioidea</taxon>
        <taxon>Pteriidae</taxon>
        <taxon>Pinctada</taxon>
    </lineage>
</organism>
<comment type="caution">
    <text evidence="9">The sequence shown here is derived from an EMBL/GenBank/DDBJ whole genome shotgun (WGS) entry which is preliminary data.</text>
</comment>
<evidence type="ECO:0000256" key="3">
    <source>
        <dbReference type="ARBA" id="ARBA00022692"/>
    </source>
</evidence>
<name>A0AA88XW93_PINIB</name>
<evidence type="ECO:0000313" key="10">
    <source>
        <dbReference type="Proteomes" id="UP001186944"/>
    </source>
</evidence>
<evidence type="ECO:0000259" key="8">
    <source>
        <dbReference type="Pfam" id="PF02214"/>
    </source>
</evidence>
<accession>A0AA88XW93</accession>
<dbReference type="EMBL" id="VSWD01000010">
    <property type="protein sequence ID" value="KAK3091552.1"/>
    <property type="molecule type" value="Genomic_DNA"/>
</dbReference>
<keyword evidence="4" id="KW-1133">Transmembrane helix</keyword>
<dbReference type="InterPro" id="IPR003974">
    <property type="entry name" value="K_chnl_volt-dep_Kv3"/>
</dbReference>
<dbReference type="GO" id="GO:0001508">
    <property type="term" value="P:action potential"/>
    <property type="evidence" value="ECO:0007669"/>
    <property type="project" value="TreeGrafter"/>
</dbReference>
<keyword evidence="3" id="KW-0812">Transmembrane</keyword>
<dbReference type="SUPFAM" id="SSF54695">
    <property type="entry name" value="POZ domain"/>
    <property type="match status" value="1"/>
</dbReference>
<dbReference type="GO" id="GO:0005249">
    <property type="term" value="F:voltage-gated potassium channel activity"/>
    <property type="evidence" value="ECO:0007669"/>
    <property type="project" value="InterPro"/>
</dbReference>
<sequence>MEDDLQFHLVQLNLRGTVFMTNIKKFQLFPDSRLGQLYRNGHFLKTKENEYFFDRNPSLFHFILDTYQDGKLHIPKSICSTVIRKELQYWKLEEDILGKCCLHAFYQDDSNMRIHKEFTNLFKDEKDEFNLANNRVKTTEENKKESRRPNRRERIWKMISDPNSSKFSQVIIPKFEMINSDFPAAFIVHDVLSSLSPNKA</sequence>
<evidence type="ECO:0000256" key="2">
    <source>
        <dbReference type="ARBA" id="ARBA00022448"/>
    </source>
</evidence>
<dbReference type="InterPro" id="IPR028325">
    <property type="entry name" value="VG_K_chnl"/>
</dbReference>
<keyword evidence="10" id="KW-1185">Reference proteome</keyword>
<dbReference type="InterPro" id="IPR011333">
    <property type="entry name" value="SKP1/BTB/POZ_sf"/>
</dbReference>
<dbReference type="InterPro" id="IPR003131">
    <property type="entry name" value="T1-type_BTB"/>
</dbReference>
<dbReference type="AlphaFoldDB" id="A0AA88XW93"/>
<comment type="subcellular location">
    <subcellularLocation>
        <location evidence="1">Membrane</location>
        <topology evidence="1">Multi-pass membrane protein</topology>
    </subcellularLocation>
</comment>
<evidence type="ECO:0000256" key="5">
    <source>
        <dbReference type="ARBA" id="ARBA00023065"/>
    </source>
</evidence>
<dbReference type="Proteomes" id="UP001186944">
    <property type="component" value="Unassembled WGS sequence"/>
</dbReference>
<dbReference type="Pfam" id="PF02214">
    <property type="entry name" value="BTB_2"/>
    <property type="match status" value="1"/>
</dbReference>
<dbReference type="PANTHER" id="PTHR11537">
    <property type="entry name" value="VOLTAGE-GATED POTASSIUM CHANNEL"/>
    <property type="match status" value="1"/>
</dbReference>
<dbReference type="PANTHER" id="PTHR11537:SF254">
    <property type="entry name" value="POTASSIUM VOLTAGE-GATED CHANNEL PROTEIN SHAB"/>
    <property type="match status" value="1"/>
</dbReference>
<keyword evidence="6" id="KW-0472">Membrane</keyword>
<dbReference type="CDD" id="cd18317">
    <property type="entry name" value="BTB_POZ_Kv"/>
    <property type="match status" value="1"/>
</dbReference>
<keyword evidence="7" id="KW-0407">Ion channel</keyword>
<protein>
    <recommendedName>
        <fullName evidence="8">Potassium channel tetramerisation-type BTB domain-containing protein</fullName>
    </recommendedName>
</protein>